<dbReference type="Proteomes" id="UP000295444">
    <property type="component" value="Unassembled WGS sequence"/>
</dbReference>
<reference evidence="1 2" key="1">
    <citation type="submission" date="2019-03" db="EMBL/GenBank/DDBJ databases">
        <title>Genomic Encyclopedia of Type Strains, Phase IV (KMG-IV): sequencing the most valuable type-strain genomes for metagenomic binning, comparative biology and taxonomic classification.</title>
        <authorList>
            <person name="Goeker M."/>
        </authorList>
    </citation>
    <scope>NUCLEOTIDE SEQUENCE [LARGE SCALE GENOMIC DNA]</scope>
    <source>
        <strain evidence="1 2">DSM 45361</strain>
    </source>
</reference>
<dbReference type="EMBL" id="SNXZ01000012">
    <property type="protein sequence ID" value="TDP89611.1"/>
    <property type="molecule type" value="Genomic_DNA"/>
</dbReference>
<organism evidence="1 2">
    <name type="scientific">Labedaea rhizosphaerae</name>
    <dbReference type="NCBI Taxonomy" id="598644"/>
    <lineage>
        <taxon>Bacteria</taxon>
        <taxon>Bacillati</taxon>
        <taxon>Actinomycetota</taxon>
        <taxon>Actinomycetes</taxon>
        <taxon>Pseudonocardiales</taxon>
        <taxon>Pseudonocardiaceae</taxon>
        <taxon>Labedaea</taxon>
    </lineage>
</organism>
<gene>
    <name evidence="1" type="ORF">EV186_11211</name>
</gene>
<comment type="caution">
    <text evidence="1">The sequence shown here is derived from an EMBL/GenBank/DDBJ whole genome shotgun (WGS) entry which is preliminary data.</text>
</comment>
<proteinExistence type="predicted"/>
<keyword evidence="2" id="KW-1185">Reference proteome</keyword>
<protein>
    <submittedName>
        <fullName evidence="1">Uncharacterized protein</fullName>
    </submittedName>
</protein>
<dbReference type="AlphaFoldDB" id="A0A4R6RRY5"/>
<evidence type="ECO:0000313" key="1">
    <source>
        <dbReference type="EMBL" id="TDP89611.1"/>
    </source>
</evidence>
<accession>A0A4R6RRY5</accession>
<name>A0A4R6RRY5_LABRH</name>
<evidence type="ECO:0000313" key="2">
    <source>
        <dbReference type="Proteomes" id="UP000295444"/>
    </source>
</evidence>
<sequence length="55" mass="5926">MRSNVGRMSLDETATGALLADPLEFLETQRHTLIAVVDQALALGMTRLGPSWPAC</sequence>